<comment type="caution">
    <text evidence="7">The sequence shown here is derived from an EMBL/GenBank/DDBJ whole genome shotgun (WGS) entry which is preliminary data.</text>
</comment>
<dbReference type="PANTHER" id="PTHR33602">
    <property type="entry name" value="REGULATORY PROTEIN RECX FAMILY PROTEIN"/>
    <property type="match status" value="1"/>
</dbReference>
<comment type="subcellular location">
    <subcellularLocation>
        <location evidence="1 5">Cytoplasm</location>
    </subcellularLocation>
</comment>
<dbReference type="EMBL" id="JRNT01000007">
    <property type="protein sequence ID" value="KGF47713.1"/>
    <property type="molecule type" value="Genomic_DNA"/>
</dbReference>
<evidence type="ECO:0000256" key="3">
    <source>
        <dbReference type="ARBA" id="ARBA00018111"/>
    </source>
</evidence>
<dbReference type="Gene3D" id="1.10.10.10">
    <property type="entry name" value="Winged helix-like DNA-binding domain superfamily/Winged helix DNA-binding domain"/>
    <property type="match status" value="2"/>
</dbReference>
<dbReference type="InterPro" id="IPR003783">
    <property type="entry name" value="Regulatory_RecX"/>
</dbReference>
<dbReference type="GO" id="GO:0006282">
    <property type="term" value="P:regulation of DNA repair"/>
    <property type="evidence" value="ECO:0007669"/>
    <property type="project" value="UniProtKB-UniRule"/>
</dbReference>
<organism evidence="7 8">
    <name type="scientific">Veillonella montpellierensis DNF00314</name>
    <dbReference type="NCBI Taxonomy" id="1401067"/>
    <lineage>
        <taxon>Bacteria</taxon>
        <taxon>Bacillati</taxon>
        <taxon>Bacillota</taxon>
        <taxon>Negativicutes</taxon>
        <taxon>Veillonellales</taxon>
        <taxon>Veillonellaceae</taxon>
        <taxon>Veillonella</taxon>
    </lineage>
</organism>
<feature type="domain" description="RecX first three-helical" evidence="6">
    <location>
        <begin position="12"/>
        <end position="47"/>
    </location>
</feature>
<keyword evidence="4 5" id="KW-0963">Cytoplasm</keyword>
<comment type="similarity">
    <text evidence="2 5">Belongs to the RecX family.</text>
</comment>
<reference evidence="7 8" key="1">
    <citation type="submission" date="2014-07" db="EMBL/GenBank/DDBJ databases">
        <authorList>
            <person name="McCorrison J."/>
            <person name="Sanka R."/>
            <person name="Torralba M."/>
            <person name="Gillis M."/>
            <person name="Haft D.H."/>
            <person name="Methe B."/>
            <person name="Sutton G."/>
            <person name="Nelson K.E."/>
        </authorList>
    </citation>
    <scope>NUCLEOTIDE SEQUENCE [LARGE SCALE GENOMIC DNA]</scope>
    <source>
        <strain evidence="7 8">DNF00314</strain>
    </source>
</reference>
<dbReference type="eggNOG" id="COG2137">
    <property type="taxonomic scope" value="Bacteria"/>
</dbReference>
<evidence type="ECO:0000259" key="6">
    <source>
        <dbReference type="Pfam" id="PF21982"/>
    </source>
</evidence>
<comment type="function">
    <text evidence="5">Modulates RecA activity.</text>
</comment>
<dbReference type="AlphaFoldDB" id="A0A096AKU5"/>
<dbReference type="Pfam" id="PF21982">
    <property type="entry name" value="RecX_HTH1"/>
    <property type="match status" value="1"/>
</dbReference>
<sequence length="157" mass="18541">MNVNNQDEYANAMAQALRFLNYRFLSSYELRRKMQGKEYSDDVINRVENKLIELQYLDDKRLSEDMARRLMHKQLYGRFYIEQKLKLRGLDIPEILNTYNEIEAGFSMIEKKMPKKTVSDMMTTKKKISRLLANRGFSSNTIAIICDKISASNEDDY</sequence>
<keyword evidence="8" id="KW-1185">Reference proteome</keyword>
<dbReference type="Proteomes" id="UP000029628">
    <property type="component" value="Unassembled WGS sequence"/>
</dbReference>
<evidence type="ECO:0000313" key="7">
    <source>
        <dbReference type="EMBL" id="KGF47713.1"/>
    </source>
</evidence>
<evidence type="ECO:0000313" key="8">
    <source>
        <dbReference type="Proteomes" id="UP000029628"/>
    </source>
</evidence>
<gene>
    <name evidence="5" type="primary">recX</name>
    <name evidence="7" type="ORF">HMPREF0872_03125</name>
</gene>
<evidence type="ECO:0000256" key="5">
    <source>
        <dbReference type="HAMAP-Rule" id="MF_01114"/>
    </source>
</evidence>
<dbReference type="InterPro" id="IPR036388">
    <property type="entry name" value="WH-like_DNA-bd_sf"/>
</dbReference>
<proteinExistence type="inferred from homology"/>
<evidence type="ECO:0000256" key="2">
    <source>
        <dbReference type="ARBA" id="ARBA00009695"/>
    </source>
</evidence>
<dbReference type="PANTHER" id="PTHR33602:SF1">
    <property type="entry name" value="REGULATORY PROTEIN RECX FAMILY PROTEIN"/>
    <property type="match status" value="1"/>
</dbReference>
<dbReference type="HAMAP" id="MF_01114">
    <property type="entry name" value="RecX"/>
    <property type="match status" value="1"/>
</dbReference>
<evidence type="ECO:0000256" key="4">
    <source>
        <dbReference type="ARBA" id="ARBA00022490"/>
    </source>
</evidence>
<accession>A0A096AKU5</accession>
<evidence type="ECO:0000256" key="1">
    <source>
        <dbReference type="ARBA" id="ARBA00004496"/>
    </source>
</evidence>
<name>A0A096AKU5_9FIRM</name>
<dbReference type="InterPro" id="IPR053926">
    <property type="entry name" value="RecX_HTH_1st"/>
</dbReference>
<protein>
    <recommendedName>
        <fullName evidence="3 5">Regulatory protein RecX</fullName>
    </recommendedName>
</protein>
<dbReference type="GO" id="GO:0005737">
    <property type="term" value="C:cytoplasm"/>
    <property type="evidence" value="ECO:0007669"/>
    <property type="project" value="UniProtKB-SubCell"/>
</dbReference>